<dbReference type="PROSITE" id="PS00039">
    <property type="entry name" value="DEAD_ATP_HELICASE"/>
    <property type="match status" value="1"/>
</dbReference>
<keyword evidence="4 9" id="KW-0347">Helicase</keyword>
<dbReference type="EMBL" id="OV651821">
    <property type="protein sequence ID" value="CAH1115663.1"/>
    <property type="molecule type" value="Genomic_DNA"/>
</dbReference>
<evidence type="ECO:0000256" key="5">
    <source>
        <dbReference type="ARBA" id="ARBA00022840"/>
    </source>
</evidence>
<reference evidence="14" key="1">
    <citation type="submission" date="2022-01" db="EMBL/GenBank/DDBJ databases">
        <authorList>
            <person name="King R."/>
        </authorList>
    </citation>
    <scope>NUCLEOTIDE SEQUENCE</scope>
</reference>
<feature type="region of interest" description="Disordered" evidence="10">
    <location>
        <begin position="643"/>
        <end position="677"/>
    </location>
</feature>
<organism evidence="14 15">
    <name type="scientific">Psylliodes chrysocephalus</name>
    <dbReference type="NCBI Taxonomy" id="3402493"/>
    <lineage>
        <taxon>Eukaryota</taxon>
        <taxon>Metazoa</taxon>
        <taxon>Ecdysozoa</taxon>
        <taxon>Arthropoda</taxon>
        <taxon>Hexapoda</taxon>
        <taxon>Insecta</taxon>
        <taxon>Pterygota</taxon>
        <taxon>Neoptera</taxon>
        <taxon>Endopterygota</taxon>
        <taxon>Coleoptera</taxon>
        <taxon>Polyphaga</taxon>
        <taxon>Cucujiformia</taxon>
        <taxon>Chrysomeloidea</taxon>
        <taxon>Chrysomelidae</taxon>
        <taxon>Galerucinae</taxon>
        <taxon>Alticini</taxon>
        <taxon>Psylliodes</taxon>
    </lineage>
</organism>
<evidence type="ECO:0000256" key="4">
    <source>
        <dbReference type="ARBA" id="ARBA00022806"/>
    </source>
</evidence>
<evidence type="ECO:0000256" key="7">
    <source>
        <dbReference type="ARBA" id="ARBA00047984"/>
    </source>
</evidence>
<feature type="compositionally biased region" description="Gly residues" evidence="10">
    <location>
        <begin position="125"/>
        <end position="147"/>
    </location>
</feature>
<dbReference type="GO" id="GO:0003724">
    <property type="term" value="F:RNA helicase activity"/>
    <property type="evidence" value="ECO:0007669"/>
    <property type="project" value="UniProtKB-EC"/>
</dbReference>
<dbReference type="InterPro" id="IPR014001">
    <property type="entry name" value="Helicase_ATP-bd"/>
</dbReference>
<dbReference type="SMART" id="SM00490">
    <property type="entry name" value="HELICc"/>
    <property type="match status" value="1"/>
</dbReference>
<dbReference type="CDD" id="cd17967">
    <property type="entry name" value="DEADc_DDX3_DDX4"/>
    <property type="match status" value="1"/>
</dbReference>
<keyword evidence="15" id="KW-1185">Reference proteome</keyword>
<dbReference type="PANTHER" id="PTHR47958">
    <property type="entry name" value="ATP-DEPENDENT RNA HELICASE DBP3"/>
    <property type="match status" value="1"/>
</dbReference>
<protein>
    <recommendedName>
        <fullName evidence="1">RNA helicase</fullName>
        <ecNumber evidence="1">3.6.4.13</ecNumber>
    </recommendedName>
</protein>
<dbReference type="FunFam" id="3.40.50.300:FF:000397">
    <property type="entry name" value="Probable ATP-dependent RNA helicase DDX4"/>
    <property type="match status" value="1"/>
</dbReference>
<dbReference type="OrthoDB" id="196131at2759"/>
<feature type="domain" description="Helicase ATP-binding" evidence="11">
    <location>
        <begin position="285"/>
        <end position="468"/>
    </location>
</feature>
<gene>
    <name evidence="14" type="ORF">PSYICH_LOCUS15060</name>
</gene>
<feature type="domain" description="Helicase C-terminal" evidence="12">
    <location>
        <begin position="492"/>
        <end position="640"/>
    </location>
</feature>
<feature type="compositionally biased region" description="Gly residues" evidence="10">
    <location>
        <begin position="75"/>
        <end position="96"/>
    </location>
</feature>
<dbReference type="FunFam" id="3.40.50.300:FF:000008">
    <property type="entry name" value="ATP-dependent RNA helicase RhlB"/>
    <property type="match status" value="1"/>
</dbReference>
<evidence type="ECO:0000256" key="2">
    <source>
        <dbReference type="ARBA" id="ARBA00022741"/>
    </source>
</evidence>
<dbReference type="AlphaFoldDB" id="A0A9P0D6S9"/>
<comment type="similarity">
    <text evidence="9">Belongs to the DEAD box helicase family.</text>
</comment>
<dbReference type="SUPFAM" id="SSF52540">
    <property type="entry name" value="P-loop containing nucleoside triphosphate hydrolases"/>
    <property type="match status" value="2"/>
</dbReference>
<keyword evidence="2 9" id="KW-0547">Nucleotide-binding</keyword>
<dbReference type="PROSITE" id="PS51194">
    <property type="entry name" value="HELICASE_CTER"/>
    <property type="match status" value="1"/>
</dbReference>
<evidence type="ECO:0000313" key="15">
    <source>
        <dbReference type="Proteomes" id="UP001153636"/>
    </source>
</evidence>
<feature type="compositionally biased region" description="Gly residues" evidence="10">
    <location>
        <begin position="49"/>
        <end position="66"/>
    </location>
</feature>
<dbReference type="EC" id="3.6.4.13" evidence="1"/>
<evidence type="ECO:0000259" key="11">
    <source>
        <dbReference type="PROSITE" id="PS51192"/>
    </source>
</evidence>
<dbReference type="GO" id="GO:0003723">
    <property type="term" value="F:RNA binding"/>
    <property type="evidence" value="ECO:0007669"/>
    <property type="project" value="UniProtKB-KW"/>
</dbReference>
<dbReference type="SMART" id="SM00487">
    <property type="entry name" value="DEXDc"/>
    <property type="match status" value="1"/>
</dbReference>
<dbReference type="GO" id="GO:0031047">
    <property type="term" value="P:regulatory ncRNA-mediated gene silencing"/>
    <property type="evidence" value="ECO:0007669"/>
    <property type="project" value="UniProtKB-ARBA"/>
</dbReference>
<feature type="region of interest" description="Disordered" evidence="10">
    <location>
        <begin position="1"/>
        <end position="218"/>
    </location>
</feature>
<keyword evidence="5 9" id="KW-0067">ATP-binding</keyword>
<evidence type="ECO:0000259" key="12">
    <source>
        <dbReference type="PROSITE" id="PS51194"/>
    </source>
</evidence>
<dbReference type="Pfam" id="PF00271">
    <property type="entry name" value="Helicase_C"/>
    <property type="match status" value="1"/>
</dbReference>
<dbReference type="CDD" id="cd18787">
    <property type="entry name" value="SF2_C_DEAD"/>
    <property type="match status" value="1"/>
</dbReference>
<dbReference type="GO" id="GO:0005524">
    <property type="term" value="F:ATP binding"/>
    <property type="evidence" value="ECO:0007669"/>
    <property type="project" value="UniProtKB-KW"/>
</dbReference>
<accession>A0A9P0D6S9</accession>
<keyword evidence="6" id="KW-0694">RNA-binding</keyword>
<comment type="catalytic activity">
    <reaction evidence="7">
        <text>ATP + H2O = ADP + phosphate + H(+)</text>
        <dbReference type="Rhea" id="RHEA:13065"/>
        <dbReference type="ChEBI" id="CHEBI:15377"/>
        <dbReference type="ChEBI" id="CHEBI:15378"/>
        <dbReference type="ChEBI" id="CHEBI:30616"/>
        <dbReference type="ChEBI" id="CHEBI:43474"/>
        <dbReference type="ChEBI" id="CHEBI:456216"/>
        <dbReference type="EC" id="3.6.4.13"/>
    </reaction>
</comment>
<evidence type="ECO:0000256" key="9">
    <source>
        <dbReference type="RuleBase" id="RU000492"/>
    </source>
</evidence>
<dbReference type="InterPro" id="IPR044763">
    <property type="entry name" value="Ded1/Dbp1_DEADc"/>
</dbReference>
<evidence type="ECO:0000256" key="8">
    <source>
        <dbReference type="PROSITE-ProRule" id="PRU00552"/>
    </source>
</evidence>
<evidence type="ECO:0000259" key="13">
    <source>
        <dbReference type="PROSITE" id="PS51195"/>
    </source>
</evidence>
<dbReference type="GO" id="GO:0016787">
    <property type="term" value="F:hydrolase activity"/>
    <property type="evidence" value="ECO:0007669"/>
    <property type="project" value="UniProtKB-KW"/>
</dbReference>
<feature type="domain" description="DEAD-box RNA helicase Q" evidence="13">
    <location>
        <begin position="254"/>
        <end position="282"/>
    </location>
</feature>
<dbReference type="Gene3D" id="3.40.50.300">
    <property type="entry name" value="P-loop containing nucleotide triphosphate hydrolases"/>
    <property type="match status" value="2"/>
</dbReference>
<dbReference type="InterPro" id="IPR011545">
    <property type="entry name" value="DEAD/DEAH_box_helicase_dom"/>
</dbReference>
<dbReference type="InterPro" id="IPR001650">
    <property type="entry name" value="Helicase_C-like"/>
</dbReference>
<dbReference type="InterPro" id="IPR014014">
    <property type="entry name" value="RNA_helicase_DEAD_Q_motif"/>
</dbReference>
<feature type="compositionally biased region" description="Basic and acidic residues" evidence="10">
    <location>
        <begin position="195"/>
        <end position="210"/>
    </location>
</feature>
<evidence type="ECO:0000256" key="6">
    <source>
        <dbReference type="ARBA" id="ARBA00022884"/>
    </source>
</evidence>
<proteinExistence type="inferred from homology"/>
<dbReference type="PROSITE" id="PS51192">
    <property type="entry name" value="HELICASE_ATP_BIND_1"/>
    <property type="match status" value="1"/>
</dbReference>
<name>A0A9P0D6S9_9CUCU</name>
<evidence type="ECO:0000313" key="14">
    <source>
        <dbReference type="EMBL" id="CAH1115663.1"/>
    </source>
</evidence>
<dbReference type="InterPro" id="IPR027417">
    <property type="entry name" value="P-loop_NTPase"/>
</dbReference>
<dbReference type="Pfam" id="PF00270">
    <property type="entry name" value="DEAD"/>
    <property type="match status" value="1"/>
</dbReference>
<feature type="short sequence motif" description="Q motif" evidence="8">
    <location>
        <begin position="254"/>
        <end position="282"/>
    </location>
</feature>
<keyword evidence="3 9" id="KW-0378">Hydrolase</keyword>
<evidence type="ECO:0000256" key="3">
    <source>
        <dbReference type="ARBA" id="ARBA00022801"/>
    </source>
</evidence>
<feature type="compositionally biased region" description="Basic and acidic residues" evidence="10">
    <location>
        <begin position="164"/>
        <end position="180"/>
    </location>
</feature>
<evidence type="ECO:0000256" key="1">
    <source>
        <dbReference type="ARBA" id="ARBA00012552"/>
    </source>
</evidence>
<dbReference type="Proteomes" id="UP001153636">
    <property type="component" value="Chromosome 9"/>
</dbReference>
<dbReference type="PROSITE" id="PS51195">
    <property type="entry name" value="Q_MOTIF"/>
    <property type="match status" value="1"/>
</dbReference>
<evidence type="ECO:0000256" key="10">
    <source>
        <dbReference type="SAM" id="MobiDB-lite"/>
    </source>
</evidence>
<sequence>MDDDWDDGADSTPVTTSVGVASEGGKKFTGGRGFKAAQANEDDGWGNSNSGGGGGWNDNSGGGYSNGGERRGGRGGRGSRGGGDYGGGRGGRGGGRNFRERNGDSNGFGGGNDNGWGDDGDSKPSGGGGWEDKNSGGGDDGGWGGNDGDSEGRGRGRGRGGRGGGDRGRGRGGFNRDGDKGGFSNRDGDGGGFGKNKEDGGDDEPPKPREIYVPPERTADEDLFTSTITSGINFVKLNEIEVNVSGEEVPPPMDTFESSGMRPHLIENVKKSGYTKPTPIQKYAIPIIMNGRDLMGCAQTGSGKTAAFLLPIIHRMLSSQEPPVTEGNCSQPNVIIVSPTRELAIQIYEQAKKFAYNSIVKTVVAYGGTSVNHQRTHVLSGCHILVATPGRLNDFVNKGHISFASCQYFVLDEADRMLDMGFLPTVEQMLGHSTMPATGERQTLMFSATFPEEIQHLAGKFLFNYIFVAVGIVGSASTDVEQTVHQVNKFEKREKLIKMLQEGNNEKTVVFVETKKIADFLATVLSEYDIKTTSIHGDRLQREREQALWDFKKGICNILVATGVAARGLDIEGIQHVINYDLPKSIDEYVHRIGRTGRVGNRGKATSFFDAAHDSGLASPLGVILKQAGQEVPSWLGSVGSGGGGADQFGGRDVRGGDFGKAQNFATQPAEEADEEW</sequence>
<dbReference type="InterPro" id="IPR000629">
    <property type="entry name" value="RNA-helicase_DEAD-box_CS"/>
</dbReference>